<dbReference type="PANTHER" id="PTHR37576:SF2">
    <property type="entry name" value="DEFECT AT LOW TEMPERATURE PROTEIN 1"/>
    <property type="match status" value="1"/>
</dbReference>
<comment type="caution">
    <text evidence="3">The sequence shown here is derived from an EMBL/GenBank/DDBJ whole genome shotgun (WGS) entry which is preliminary data.</text>
</comment>
<evidence type="ECO:0000256" key="1">
    <source>
        <dbReference type="SAM" id="MobiDB-lite"/>
    </source>
</evidence>
<dbReference type="PANTHER" id="PTHR37576">
    <property type="entry name" value="DEFECT AT LOW TEMPERATURE PROTEIN 1"/>
    <property type="match status" value="1"/>
</dbReference>
<dbReference type="Pfam" id="PF11374">
    <property type="entry name" value="DUF3176"/>
    <property type="match status" value="1"/>
</dbReference>
<keyword evidence="2" id="KW-0812">Transmembrane</keyword>
<evidence type="ECO:0000313" key="4">
    <source>
        <dbReference type="Proteomes" id="UP000813385"/>
    </source>
</evidence>
<feature type="region of interest" description="Disordered" evidence="1">
    <location>
        <begin position="428"/>
        <end position="448"/>
    </location>
</feature>
<dbReference type="AlphaFoldDB" id="A0A8K0THW4"/>
<keyword evidence="4" id="KW-1185">Reference proteome</keyword>
<gene>
    <name evidence="3" type="ORF">B0T11DRAFT_84031</name>
</gene>
<sequence length="679" mass="74644">MTSQQPFDPWRPGSIRNAPYLAFLCLLASFATAAAAIFVVYYANGKEVDSWPLAPSVFLSILATLATMLLRAAFQTGVDTHWWALLLSRSGTKVHTLHNVWELGHDAAARFKFWSDDFQPVLRAAGIVILLLGANGPLLQRAVFVELEQTESLVEINLPIRQEPMWNLTTKLIRHEGFVWSPPPYQDEFAQVVNDLNQRRPMQMQSDGCPRNSTCKTTVNIASFSRVCVKSYAPFKGAPTLEEFQMILRGLNTPERCETTGLEDAEKPSGCDDLNLEYQLSLDFLDVDGFKSTGMASPSPGPDELPWLGPRLSPFGIQYTSYFKEDADSEMIAIRRCNFTTAFVNLPIEITEGSTVTLSRLTGPELARRNKGEESIPAFAKNPHMGSSGFHPFGGLRQTMSDLYGGFIFYDHSTASNMIRGIGPRQYINQSSIRPRPEGDGQNTRGSYSASIIDPVTDFTNTLHELSLRYAMQTIPSTSERLQEMDDYFDIMVSSEPGAADRIQEIRARLKTRPSTTQTTRAIETKRIAVYRVDYMYAAIAAGITCLATIMVAFLFTGWRRLGRKFSTSPVEIAKAFDAPLLAAVGSNATGEVIAKDHGSLRVRYGEKGDPGGVGLLAESARSSGRGWGKGWGSPDVGVSSVTGYPGAEGYGGNGGVRMRLVVDAAERISPPVKGRTYE</sequence>
<organism evidence="3 4">
    <name type="scientific">Plectosphaerella cucumerina</name>
    <dbReference type="NCBI Taxonomy" id="40658"/>
    <lineage>
        <taxon>Eukaryota</taxon>
        <taxon>Fungi</taxon>
        <taxon>Dikarya</taxon>
        <taxon>Ascomycota</taxon>
        <taxon>Pezizomycotina</taxon>
        <taxon>Sordariomycetes</taxon>
        <taxon>Hypocreomycetidae</taxon>
        <taxon>Glomerellales</taxon>
        <taxon>Plectosphaerellaceae</taxon>
        <taxon>Plectosphaerella</taxon>
    </lineage>
</organism>
<accession>A0A8K0THW4</accession>
<feature type="transmembrane region" description="Helical" evidence="2">
    <location>
        <begin position="535"/>
        <end position="556"/>
    </location>
</feature>
<proteinExistence type="predicted"/>
<dbReference type="EMBL" id="JAGPXD010000003">
    <property type="protein sequence ID" value="KAH7362409.1"/>
    <property type="molecule type" value="Genomic_DNA"/>
</dbReference>
<dbReference type="InterPro" id="IPR021514">
    <property type="entry name" value="DUF3176"/>
</dbReference>
<feature type="transmembrane region" description="Helical" evidence="2">
    <location>
        <begin position="53"/>
        <end position="74"/>
    </location>
</feature>
<dbReference type="Proteomes" id="UP000813385">
    <property type="component" value="Unassembled WGS sequence"/>
</dbReference>
<name>A0A8K0THW4_9PEZI</name>
<keyword evidence="2" id="KW-1133">Transmembrane helix</keyword>
<evidence type="ECO:0000256" key="2">
    <source>
        <dbReference type="SAM" id="Phobius"/>
    </source>
</evidence>
<keyword evidence="2" id="KW-0472">Membrane</keyword>
<protein>
    <submittedName>
        <fullName evidence="3">Uncharacterized protein</fullName>
    </submittedName>
</protein>
<evidence type="ECO:0000313" key="3">
    <source>
        <dbReference type="EMBL" id="KAH7362409.1"/>
    </source>
</evidence>
<feature type="transmembrane region" description="Helical" evidence="2">
    <location>
        <begin position="20"/>
        <end position="41"/>
    </location>
</feature>
<reference evidence="3" key="1">
    <citation type="journal article" date="2021" name="Nat. Commun.">
        <title>Genetic determinants of endophytism in the Arabidopsis root mycobiome.</title>
        <authorList>
            <person name="Mesny F."/>
            <person name="Miyauchi S."/>
            <person name="Thiergart T."/>
            <person name="Pickel B."/>
            <person name="Atanasova L."/>
            <person name="Karlsson M."/>
            <person name="Huettel B."/>
            <person name="Barry K.W."/>
            <person name="Haridas S."/>
            <person name="Chen C."/>
            <person name="Bauer D."/>
            <person name="Andreopoulos W."/>
            <person name="Pangilinan J."/>
            <person name="LaButti K."/>
            <person name="Riley R."/>
            <person name="Lipzen A."/>
            <person name="Clum A."/>
            <person name="Drula E."/>
            <person name="Henrissat B."/>
            <person name="Kohler A."/>
            <person name="Grigoriev I.V."/>
            <person name="Martin F.M."/>
            <person name="Hacquard S."/>
        </authorList>
    </citation>
    <scope>NUCLEOTIDE SEQUENCE</scope>
    <source>
        <strain evidence="3">MPI-CAGE-AT-0016</strain>
    </source>
</reference>
<dbReference type="OrthoDB" id="5357734at2759"/>